<gene>
    <name evidence="2" type="ORF">I4Q42_21850</name>
</gene>
<dbReference type="InterPro" id="IPR002925">
    <property type="entry name" value="Dienelactn_hydro"/>
</dbReference>
<evidence type="ECO:0000313" key="3">
    <source>
        <dbReference type="Proteomes" id="UP000639859"/>
    </source>
</evidence>
<dbReference type="RefSeq" id="WP_198578217.1">
    <property type="nucleotide sequence ID" value="NZ_JADWOX010000021.1"/>
</dbReference>
<dbReference type="Pfam" id="PF01738">
    <property type="entry name" value="DLH"/>
    <property type="match status" value="1"/>
</dbReference>
<organism evidence="2 3">
    <name type="scientific">Caulobacter hibisci</name>
    <dbReference type="NCBI Taxonomy" id="2035993"/>
    <lineage>
        <taxon>Bacteria</taxon>
        <taxon>Pseudomonadati</taxon>
        <taxon>Pseudomonadota</taxon>
        <taxon>Alphaproteobacteria</taxon>
        <taxon>Caulobacterales</taxon>
        <taxon>Caulobacteraceae</taxon>
        <taxon>Caulobacter</taxon>
    </lineage>
</organism>
<dbReference type="SUPFAM" id="SSF53474">
    <property type="entry name" value="alpha/beta-Hydrolases"/>
    <property type="match status" value="1"/>
</dbReference>
<dbReference type="PANTHER" id="PTHR46623">
    <property type="entry name" value="CARBOXYMETHYLENEBUTENOLIDASE-RELATED"/>
    <property type="match status" value="1"/>
</dbReference>
<protein>
    <submittedName>
        <fullName evidence="2">Dienelactone hydrolase family protein</fullName>
    </submittedName>
</protein>
<keyword evidence="3" id="KW-1185">Reference proteome</keyword>
<evidence type="ECO:0000259" key="1">
    <source>
        <dbReference type="Pfam" id="PF01738"/>
    </source>
</evidence>
<reference evidence="2 3" key="1">
    <citation type="submission" date="2020-11" db="EMBL/GenBank/DDBJ databases">
        <title>genome sequence of strain KACC 18849.</title>
        <authorList>
            <person name="Gao J."/>
            <person name="Zhang X."/>
        </authorList>
    </citation>
    <scope>NUCLEOTIDE SEQUENCE [LARGE SCALE GENOMIC DNA]</scope>
    <source>
        <strain evidence="2 3">KACC 18849</strain>
    </source>
</reference>
<dbReference type="InterPro" id="IPR051049">
    <property type="entry name" value="Dienelactone_hydrolase-like"/>
</dbReference>
<dbReference type="InterPro" id="IPR029058">
    <property type="entry name" value="AB_hydrolase_fold"/>
</dbReference>
<dbReference type="GO" id="GO:0016787">
    <property type="term" value="F:hydrolase activity"/>
    <property type="evidence" value="ECO:0007669"/>
    <property type="project" value="UniProtKB-KW"/>
</dbReference>
<dbReference type="Gene3D" id="3.40.50.1820">
    <property type="entry name" value="alpha/beta hydrolase"/>
    <property type="match status" value="1"/>
</dbReference>
<keyword evidence="2" id="KW-0378">Hydrolase</keyword>
<proteinExistence type="predicted"/>
<dbReference type="PANTHER" id="PTHR46623:SF6">
    <property type="entry name" value="ALPHA_BETA-HYDROLASES SUPERFAMILY PROTEIN"/>
    <property type="match status" value="1"/>
</dbReference>
<dbReference type="EMBL" id="JADWOX010000021">
    <property type="protein sequence ID" value="MBI1686322.1"/>
    <property type="molecule type" value="Genomic_DNA"/>
</dbReference>
<comment type="caution">
    <text evidence="2">The sequence shown here is derived from an EMBL/GenBank/DDBJ whole genome shotgun (WGS) entry which is preliminary data.</text>
</comment>
<accession>A0ABS0T370</accession>
<feature type="domain" description="Dienelactone hydrolase" evidence="1">
    <location>
        <begin position="27"/>
        <end position="154"/>
    </location>
</feature>
<dbReference type="Proteomes" id="UP000639859">
    <property type="component" value="Unassembled WGS sequence"/>
</dbReference>
<name>A0ABS0T370_9CAUL</name>
<sequence>MSKQASYEAAFEGFSRFEFEDGGRTRPVWRIGQGPAVIVIHEVPGLHPGVLEFARDVAAGGMTAFCPSLFGDPGRPADALYKTGQALKVAFCMRREFNAWQDGRSSPIVDWLRALARHAHGECGGKGVGAVGMCFTGGFALAMMTEPSVVAPVLSQPSLPLRNGRGLDASPKEIACARARFEAEDLSIMALRFKADGLVPDARMARLREEFGDRLEAIELETADAGQHGPFPPHSVLTLQLDRSRPDGEGMKTLRRVVAFFKERTGA</sequence>
<evidence type="ECO:0000313" key="2">
    <source>
        <dbReference type="EMBL" id="MBI1686322.1"/>
    </source>
</evidence>